<proteinExistence type="predicted"/>
<evidence type="ECO:0000256" key="2">
    <source>
        <dbReference type="ARBA" id="ARBA00022729"/>
    </source>
</evidence>
<evidence type="ECO:0000256" key="5">
    <source>
        <dbReference type="ARBA" id="ARBA00023237"/>
    </source>
</evidence>
<keyword evidence="3" id="KW-0472">Membrane</keyword>
<dbReference type="EMBL" id="AP018933">
    <property type="protein sequence ID" value="BBG31169.1"/>
    <property type="molecule type" value="Genomic_DNA"/>
</dbReference>
<evidence type="ECO:0000256" key="6">
    <source>
        <dbReference type="ARBA" id="ARBA00023288"/>
    </source>
</evidence>
<sequence>MNTRALAPLTAALVMLTTLAGCGQTGPLYMPDDQTARTKYDPANDYQLPAATPDNAQEAPKTTAPSASSSPVPARSHEERPAAPAVTTPIAHKGAVQAAPTPEVAPQPQTRPQVQPVRPQPSAQAPAPTPAPAVPTVSPAKKWSNIEWTPYRAGVDQ</sequence>
<gene>
    <name evidence="9" type="ORF">ZBT109_2439</name>
</gene>
<feature type="signal peptide" evidence="8">
    <location>
        <begin position="1"/>
        <end position="20"/>
    </location>
</feature>
<dbReference type="GO" id="GO:0009279">
    <property type="term" value="C:cell outer membrane"/>
    <property type="evidence" value="ECO:0007669"/>
    <property type="project" value="UniProtKB-SubCell"/>
</dbReference>
<evidence type="ECO:0000256" key="3">
    <source>
        <dbReference type="ARBA" id="ARBA00023136"/>
    </source>
</evidence>
<organism evidence="9 10">
    <name type="scientific">Zymobacter palmae</name>
    <dbReference type="NCBI Taxonomy" id="33074"/>
    <lineage>
        <taxon>Bacteria</taxon>
        <taxon>Pseudomonadati</taxon>
        <taxon>Pseudomonadota</taxon>
        <taxon>Gammaproteobacteria</taxon>
        <taxon>Oceanospirillales</taxon>
        <taxon>Halomonadaceae</taxon>
        <taxon>Zymobacter group</taxon>
        <taxon>Zymobacter</taxon>
    </lineage>
</organism>
<dbReference type="RefSeq" id="WP_038278292.1">
    <property type="nucleotide sequence ID" value="NZ_AP018933.1"/>
</dbReference>
<keyword evidence="5" id="KW-0998">Cell outer membrane</keyword>
<keyword evidence="4" id="KW-0564">Palmitate</keyword>
<feature type="chain" id="PRO_5016881010" evidence="8">
    <location>
        <begin position="21"/>
        <end position="157"/>
    </location>
</feature>
<feature type="region of interest" description="Disordered" evidence="7">
    <location>
        <begin position="33"/>
        <end position="157"/>
    </location>
</feature>
<dbReference type="Pfam" id="PF13627">
    <property type="entry name" value="LptM_cons"/>
    <property type="match status" value="1"/>
</dbReference>
<evidence type="ECO:0000256" key="7">
    <source>
        <dbReference type="SAM" id="MobiDB-lite"/>
    </source>
</evidence>
<accession>A0A348HHR7</accession>
<feature type="compositionally biased region" description="Low complexity" evidence="7">
    <location>
        <begin position="59"/>
        <end position="74"/>
    </location>
</feature>
<evidence type="ECO:0000256" key="8">
    <source>
        <dbReference type="SAM" id="SignalP"/>
    </source>
</evidence>
<keyword evidence="6 9" id="KW-0449">Lipoprotein</keyword>
<dbReference type="STRING" id="1123510.GCA_000620025_02149"/>
<name>A0A348HHR7_9GAMM</name>
<keyword evidence="2 8" id="KW-0732">Signal</keyword>
<dbReference type="PROSITE" id="PS51257">
    <property type="entry name" value="PROKAR_LIPOPROTEIN"/>
    <property type="match status" value="1"/>
</dbReference>
<feature type="compositionally biased region" description="Low complexity" evidence="7">
    <location>
        <begin position="104"/>
        <end position="126"/>
    </location>
</feature>
<comment type="subcellular location">
    <subcellularLocation>
        <location evidence="1">Cell outer membrane</location>
        <topology evidence="1">Lipid-anchor</topology>
    </subcellularLocation>
</comment>
<reference evidence="9 10" key="1">
    <citation type="submission" date="2018-09" db="EMBL/GenBank/DDBJ databases">
        <title>Zymobacter palmae IAM14233 (=T109) whole genome analysis.</title>
        <authorList>
            <person name="Yanase H."/>
        </authorList>
    </citation>
    <scope>NUCLEOTIDE SEQUENCE [LARGE SCALE GENOMIC DNA]</scope>
    <source>
        <strain evidence="9 10">IAM14233</strain>
    </source>
</reference>
<evidence type="ECO:0000313" key="10">
    <source>
        <dbReference type="Proteomes" id="UP000267342"/>
    </source>
</evidence>
<dbReference type="NCBIfam" id="NF047847">
    <property type="entry name" value="SS_mature_LptM"/>
    <property type="match status" value="1"/>
</dbReference>
<dbReference type="KEGG" id="zpl:ZBT109_2439"/>
<keyword evidence="10" id="KW-1185">Reference proteome</keyword>
<evidence type="ECO:0000256" key="1">
    <source>
        <dbReference type="ARBA" id="ARBA00004459"/>
    </source>
</evidence>
<protein>
    <submittedName>
        <fullName evidence="9">Predicted small periplasmic lipoprotein</fullName>
    </submittedName>
</protein>
<evidence type="ECO:0000313" key="9">
    <source>
        <dbReference type="EMBL" id="BBG31169.1"/>
    </source>
</evidence>
<dbReference type="OrthoDB" id="6174543at2"/>
<dbReference type="InterPro" id="IPR032831">
    <property type="entry name" value="LptM_cons"/>
</dbReference>
<dbReference type="Proteomes" id="UP000267342">
    <property type="component" value="Chromosome"/>
</dbReference>
<evidence type="ECO:0000256" key="4">
    <source>
        <dbReference type="ARBA" id="ARBA00023139"/>
    </source>
</evidence>
<dbReference type="AlphaFoldDB" id="A0A348HHR7"/>